<dbReference type="EMBL" id="CT573213">
    <property type="protein sequence ID" value="CAJ64413.1"/>
    <property type="molecule type" value="Genomic_DNA"/>
</dbReference>
<evidence type="ECO:0000256" key="2">
    <source>
        <dbReference type="SAM" id="MobiDB-lite"/>
    </source>
</evidence>
<evidence type="ECO:0000313" key="4">
    <source>
        <dbReference type="EMBL" id="CAJ64413.1"/>
    </source>
</evidence>
<reference evidence="4 5" key="1">
    <citation type="journal article" date="2007" name="Genome Res.">
        <title>Genome characteristics of facultatively symbiotic Frankia sp. strains reflect host range and host plant biogeography.</title>
        <authorList>
            <person name="Normand P."/>
            <person name="Lapierre P."/>
            <person name="Tisa L.S."/>
            <person name="Gogarten J.P."/>
            <person name="Alloisio N."/>
            <person name="Bagnarol E."/>
            <person name="Bassi C.A."/>
            <person name="Berry A.M."/>
            <person name="Bickhart D.M."/>
            <person name="Choisne N."/>
            <person name="Couloux A."/>
            <person name="Cournoyer B."/>
            <person name="Cruveiller S."/>
            <person name="Daubin V."/>
            <person name="Demange N."/>
            <person name="Francino M.P."/>
            <person name="Goltsman E."/>
            <person name="Huang Y."/>
            <person name="Kopp O.R."/>
            <person name="Labarre L."/>
            <person name="Lapidus A."/>
            <person name="Lavire C."/>
            <person name="Marechal J."/>
            <person name="Martinez M."/>
            <person name="Mastronunzio J.E."/>
            <person name="Mullin B.C."/>
            <person name="Niemann J."/>
            <person name="Pujic P."/>
            <person name="Rawnsley T."/>
            <person name="Rouy Z."/>
            <person name="Schenowitz C."/>
            <person name="Sellstedt A."/>
            <person name="Tavares F."/>
            <person name="Tomkins J.P."/>
            <person name="Vallenet D."/>
            <person name="Valverde C."/>
            <person name="Wall L.G."/>
            <person name="Wang Y."/>
            <person name="Medigue C."/>
            <person name="Benson D.R."/>
        </authorList>
    </citation>
    <scope>NUCLEOTIDE SEQUENCE [LARGE SCALE GENOMIC DNA]</scope>
    <source>
        <strain evidence="5">DSM 45986 / CECT 9034 / ACN14a</strain>
    </source>
</reference>
<dbReference type="GO" id="GO:0004222">
    <property type="term" value="F:metalloendopeptidase activity"/>
    <property type="evidence" value="ECO:0007669"/>
    <property type="project" value="TreeGrafter"/>
</dbReference>
<dbReference type="InterPro" id="IPR011055">
    <property type="entry name" value="Dup_hybrid_motif"/>
</dbReference>
<dbReference type="PANTHER" id="PTHR21666">
    <property type="entry name" value="PEPTIDASE-RELATED"/>
    <property type="match status" value="1"/>
</dbReference>
<dbReference type="SUPFAM" id="SSF51261">
    <property type="entry name" value="Duplicated hybrid motif"/>
    <property type="match status" value="1"/>
</dbReference>
<dbReference type="eggNOG" id="COG0739">
    <property type="taxonomic scope" value="Bacteria"/>
</dbReference>
<dbReference type="Gene3D" id="2.70.70.10">
    <property type="entry name" value="Glucose Permease (Domain IIA)"/>
    <property type="match status" value="1"/>
</dbReference>
<dbReference type="CDD" id="cd12797">
    <property type="entry name" value="M23_peptidase"/>
    <property type="match status" value="1"/>
</dbReference>
<organism evidence="4 5">
    <name type="scientific">Frankia alni (strain DSM 45986 / CECT 9034 / ACN14a)</name>
    <dbReference type="NCBI Taxonomy" id="326424"/>
    <lineage>
        <taxon>Bacteria</taxon>
        <taxon>Bacillati</taxon>
        <taxon>Actinomycetota</taxon>
        <taxon>Actinomycetes</taxon>
        <taxon>Frankiales</taxon>
        <taxon>Frankiaceae</taxon>
        <taxon>Frankia</taxon>
    </lineage>
</organism>
<dbReference type="Pfam" id="PF01551">
    <property type="entry name" value="Peptidase_M23"/>
    <property type="match status" value="1"/>
</dbReference>
<protein>
    <submittedName>
        <fullName evidence="4">Peptidase (Partial match)</fullName>
    </submittedName>
</protein>
<feature type="region of interest" description="Disordered" evidence="2">
    <location>
        <begin position="91"/>
        <end position="195"/>
    </location>
</feature>
<keyword evidence="5" id="KW-1185">Reference proteome</keyword>
<evidence type="ECO:0000259" key="3">
    <source>
        <dbReference type="Pfam" id="PF01551"/>
    </source>
</evidence>
<dbReference type="AlphaFoldDB" id="Q0RDQ3"/>
<dbReference type="RefSeq" id="WP_011606853.1">
    <property type="nucleotide sequence ID" value="NC_008278.1"/>
</dbReference>
<feature type="region of interest" description="Disordered" evidence="2">
    <location>
        <begin position="36"/>
        <end position="74"/>
    </location>
</feature>
<evidence type="ECO:0000256" key="1">
    <source>
        <dbReference type="ARBA" id="ARBA00022729"/>
    </source>
</evidence>
<feature type="compositionally biased region" description="Low complexity" evidence="2">
    <location>
        <begin position="178"/>
        <end position="195"/>
    </location>
</feature>
<dbReference type="InterPro" id="IPR016047">
    <property type="entry name" value="M23ase_b-sheet_dom"/>
</dbReference>
<dbReference type="Proteomes" id="UP000000657">
    <property type="component" value="Chromosome"/>
</dbReference>
<keyword evidence="1" id="KW-0732">Signal</keyword>
<name>Q0RDQ3_FRAAA</name>
<proteinExistence type="predicted"/>
<feature type="compositionally biased region" description="Low complexity" evidence="2">
    <location>
        <begin position="113"/>
        <end position="130"/>
    </location>
</feature>
<dbReference type="KEGG" id="fal:FRAAL5781"/>
<dbReference type="STRING" id="326424.FRAAL5781"/>
<evidence type="ECO:0000313" key="5">
    <source>
        <dbReference type="Proteomes" id="UP000000657"/>
    </source>
</evidence>
<feature type="domain" description="M23ase beta-sheet core" evidence="3">
    <location>
        <begin position="231"/>
        <end position="324"/>
    </location>
</feature>
<dbReference type="HOGENOM" id="CLU_813174_0_0_11"/>
<gene>
    <name evidence="4" type="ordered locus">FRAAL5781</name>
</gene>
<accession>Q0RDQ3</accession>
<sequence length="341" mass="34447">MPRLPRFDPLWLVIPAIALLIAVGWPSRVPINPRASGPPATVAARAADPDGSLPGSEPETGLGTGPQGGALPDDPIAQALAVAQGPVAVTPRAPVQEVGTTNPPPRPIMSPGAPSARTVPSAPAPSASLPGRDAASAPGPDEPFSVHRPPEPGSTRPGDARRPALSPPVASPPGGGALAPRRASPPGASDRLAATTAPAAAAGIPLLRWPLPGPVAVSRAFQRPATPFGPGHRGVDLRASPASAVLAAAAGTVSFAGPVAGRGVVTVDHGTVRTTYEPLRPTVRVGAVVQAGDLLGWITDGHPGCPTTTCLHWGLLHGVEYLDPLRSFRRVPPRLLPLRPG</sequence>
<dbReference type="PANTHER" id="PTHR21666:SF289">
    <property type="entry name" value="L-ALA--D-GLU ENDOPEPTIDASE"/>
    <property type="match status" value="1"/>
</dbReference>
<dbReference type="InterPro" id="IPR050570">
    <property type="entry name" value="Cell_wall_metabolism_enzyme"/>
</dbReference>